<dbReference type="RefSeq" id="WP_123498730.1">
    <property type="nucleotide sequence ID" value="NZ_MOBL01000019.1"/>
</dbReference>
<reference evidence="2 3" key="1">
    <citation type="submission" date="2016-10" db="EMBL/GenBank/DDBJ databases">
        <title>Comparative genome analysis of multiple Pseudomonas spp. focuses on biocontrol and plant growth promoting traits.</title>
        <authorList>
            <person name="Tao X.-Y."/>
            <person name="Taylor C.G."/>
        </authorList>
    </citation>
    <scope>NUCLEOTIDE SEQUENCE [LARGE SCALE GENOMIC DNA]</scope>
    <source>
        <strain evidence="2 3">94G2</strain>
    </source>
</reference>
<name>A0A423J0U3_9PSED</name>
<keyword evidence="1" id="KW-0472">Membrane</keyword>
<organism evidence="2 3">
    <name type="scientific">Pseudomonas frederiksbergensis</name>
    <dbReference type="NCBI Taxonomy" id="104087"/>
    <lineage>
        <taxon>Bacteria</taxon>
        <taxon>Pseudomonadati</taxon>
        <taxon>Pseudomonadota</taxon>
        <taxon>Gammaproteobacteria</taxon>
        <taxon>Pseudomonadales</taxon>
        <taxon>Pseudomonadaceae</taxon>
        <taxon>Pseudomonas</taxon>
    </lineage>
</organism>
<gene>
    <name evidence="2" type="ORF">BK661_17780</name>
</gene>
<protein>
    <submittedName>
        <fullName evidence="2">Uncharacterized protein</fullName>
    </submittedName>
</protein>
<dbReference type="EMBL" id="MOBL01000019">
    <property type="protein sequence ID" value="RON31311.1"/>
    <property type="molecule type" value="Genomic_DNA"/>
</dbReference>
<evidence type="ECO:0000313" key="2">
    <source>
        <dbReference type="EMBL" id="RON31311.1"/>
    </source>
</evidence>
<comment type="caution">
    <text evidence="2">The sequence shown here is derived from an EMBL/GenBank/DDBJ whole genome shotgun (WGS) entry which is preliminary data.</text>
</comment>
<sequence>MSAKRTIGIVLAVGLAYVVIKGVINEPAKPTSSIGSTYTAPARATEYPDSTATYSQVNADIGCKSTYSDQKKDDIFNAKYKNHWMIWKGEIALLESDEASLNVDGIGTQDLHVDFTDKQAGYDLSKGSQLKVRFLMKRAGGCFLPFSGQDATVVR</sequence>
<evidence type="ECO:0000256" key="1">
    <source>
        <dbReference type="SAM" id="Phobius"/>
    </source>
</evidence>
<accession>A0A423J0U3</accession>
<keyword evidence="1" id="KW-1133">Transmembrane helix</keyword>
<keyword evidence="1" id="KW-0812">Transmembrane</keyword>
<proteinExistence type="predicted"/>
<feature type="transmembrane region" description="Helical" evidence="1">
    <location>
        <begin position="6"/>
        <end position="24"/>
    </location>
</feature>
<evidence type="ECO:0000313" key="3">
    <source>
        <dbReference type="Proteomes" id="UP000283260"/>
    </source>
</evidence>
<dbReference type="Proteomes" id="UP000283260">
    <property type="component" value="Unassembled WGS sequence"/>
</dbReference>
<dbReference type="AlphaFoldDB" id="A0A423J0U3"/>